<reference evidence="1 2" key="1">
    <citation type="submission" date="2023-10" db="EMBL/GenBank/DDBJ databases">
        <title>Chromosome-scale genome assembly provides insights into flower coloration mechanisms of Canna indica.</title>
        <authorList>
            <person name="Li C."/>
        </authorList>
    </citation>
    <scope>NUCLEOTIDE SEQUENCE [LARGE SCALE GENOMIC DNA]</scope>
    <source>
        <tissue evidence="1">Flower</tissue>
    </source>
</reference>
<keyword evidence="2" id="KW-1185">Reference proteome</keyword>
<dbReference type="EMBL" id="CP136895">
    <property type="protein sequence ID" value="WOL09524.1"/>
    <property type="molecule type" value="Genomic_DNA"/>
</dbReference>
<dbReference type="Proteomes" id="UP001327560">
    <property type="component" value="Chromosome 6"/>
</dbReference>
<evidence type="ECO:0000313" key="1">
    <source>
        <dbReference type="EMBL" id="WOL09524.1"/>
    </source>
</evidence>
<accession>A0AAQ3QFX8</accession>
<dbReference type="AlphaFoldDB" id="A0AAQ3QFX8"/>
<gene>
    <name evidence="1" type="ORF">Cni_G18277</name>
</gene>
<sequence length="79" mass="8853">MLGLRQLHRSGGTAALVPLRKLNQQRCSRYADASSKVNDPRIIVKRQRNSTRSRDCSKYAPLQIMVAKVSSNSIRLNTA</sequence>
<evidence type="ECO:0000313" key="2">
    <source>
        <dbReference type="Proteomes" id="UP001327560"/>
    </source>
</evidence>
<proteinExistence type="predicted"/>
<protein>
    <submittedName>
        <fullName evidence="1">Uncharacterized protein</fullName>
    </submittedName>
</protein>
<name>A0AAQ3QFX8_9LILI</name>
<organism evidence="1 2">
    <name type="scientific">Canna indica</name>
    <name type="common">Indian-shot</name>
    <dbReference type="NCBI Taxonomy" id="4628"/>
    <lineage>
        <taxon>Eukaryota</taxon>
        <taxon>Viridiplantae</taxon>
        <taxon>Streptophyta</taxon>
        <taxon>Embryophyta</taxon>
        <taxon>Tracheophyta</taxon>
        <taxon>Spermatophyta</taxon>
        <taxon>Magnoliopsida</taxon>
        <taxon>Liliopsida</taxon>
        <taxon>Zingiberales</taxon>
        <taxon>Cannaceae</taxon>
        <taxon>Canna</taxon>
    </lineage>
</organism>